<dbReference type="PANTHER" id="PTHR30625:SF17">
    <property type="entry name" value="TOLQ-RELATED"/>
    <property type="match status" value="1"/>
</dbReference>
<dbReference type="Pfam" id="PF01618">
    <property type="entry name" value="MotA_ExbB"/>
    <property type="match status" value="1"/>
</dbReference>
<keyword evidence="6" id="KW-0653">Protein transport</keyword>
<feature type="transmembrane region" description="Helical" evidence="7">
    <location>
        <begin position="125"/>
        <end position="143"/>
    </location>
</feature>
<dbReference type="OrthoDB" id="9809716at2"/>
<keyword evidence="5 7" id="KW-0472">Membrane</keyword>
<evidence type="ECO:0000256" key="2">
    <source>
        <dbReference type="ARBA" id="ARBA00022475"/>
    </source>
</evidence>
<dbReference type="GO" id="GO:0017038">
    <property type="term" value="P:protein import"/>
    <property type="evidence" value="ECO:0007669"/>
    <property type="project" value="TreeGrafter"/>
</dbReference>
<evidence type="ECO:0000256" key="1">
    <source>
        <dbReference type="ARBA" id="ARBA00004651"/>
    </source>
</evidence>
<organism evidence="9 10">
    <name type="scientific">Planctomicrobium piriforme</name>
    <dbReference type="NCBI Taxonomy" id="1576369"/>
    <lineage>
        <taxon>Bacteria</taxon>
        <taxon>Pseudomonadati</taxon>
        <taxon>Planctomycetota</taxon>
        <taxon>Planctomycetia</taxon>
        <taxon>Planctomycetales</taxon>
        <taxon>Planctomycetaceae</taxon>
        <taxon>Planctomicrobium</taxon>
    </lineage>
</organism>
<name>A0A1I3CBQ1_9PLAN</name>
<dbReference type="GO" id="GO:0005886">
    <property type="term" value="C:plasma membrane"/>
    <property type="evidence" value="ECO:0007669"/>
    <property type="project" value="UniProtKB-SubCell"/>
</dbReference>
<dbReference type="PANTHER" id="PTHR30625">
    <property type="entry name" value="PROTEIN TOLQ"/>
    <property type="match status" value="1"/>
</dbReference>
<dbReference type="InterPro" id="IPR002898">
    <property type="entry name" value="MotA_ExbB_proton_chnl"/>
</dbReference>
<reference evidence="10" key="1">
    <citation type="submission" date="2016-10" db="EMBL/GenBank/DDBJ databases">
        <authorList>
            <person name="Varghese N."/>
            <person name="Submissions S."/>
        </authorList>
    </citation>
    <scope>NUCLEOTIDE SEQUENCE [LARGE SCALE GENOMIC DNA]</scope>
    <source>
        <strain evidence="10">DSM 26348</strain>
    </source>
</reference>
<keyword evidence="3 7" id="KW-0812">Transmembrane</keyword>
<keyword evidence="6" id="KW-0813">Transport</keyword>
<evidence type="ECO:0000256" key="3">
    <source>
        <dbReference type="ARBA" id="ARBA00022692"/>
    </source>
</evidence>
<evidence type="ECO:0000313" key="10">
    <source>
        <dbReference type="Proteomes" id="UP000199518"/>
    </source>
</evidence>
<feature type="domain" description="MotA/TolQ/ExbB proton channel" evidence="8">
    <location>
        <begin position="95"/>
        <end position="190"/>
    </location>
</feature>
<evidence type="ECO:0000313" key="9">
    <source>
        <dbReference type="EMBL" id="SFH71980.1"/>
    </source>
</evidence>
<feature type="transmembrane region" description="Helical" evidence="7">
    <location>
        <begin position="12"/>
        <end position="31"/>
    </location>
</feature>
<dbReference type="EMBL" id="FOQD01000002">
    <property type="protein sequence ID" value="SFH71980.1"/>
    <property type="molecule type" value="Genomic_DNA"/>
</dbReference>
<keyword evidence="2" id="KW-1003">Cell membrane</keyword>
<protein>
    <submittedName>
        <fullName evidence="9">MotA/TolQ/ExbB proton channel family protein</fullName>
    </submittedName>
</protein>
<keyword evidence="10" id="KW-1185">Reference proteome</keyword>
<evidence type="ECO:0000256" key="7">
    <source>
        <dbReference type="SAM" id="Phobius"/>
    </source>
</evidence>
<evidence type="ECO:0000256" key="5">
    <source>
        <dbReference type="ARBA" id="ARBA00023136"/>
    </source>
</evidence>
<dbReference type="AlphaFoldDB" id="A0A1I3CBQ1"/>
<dbReference type="STRING" id="1576369.SAMN05421753_102213"/>
<evidence type="ECO:0000256" key="6">
    <source>
        <dbReference type="RuleBase" id="RU004057"/>
    </source>
</evidence>
<dbReference type="Proteomes" id="UP000199518">
    <property type="component" value="Unassembled WGS sequence"/>
</dbReference>
<keyword evidence="4 7" id="KW-1133">Transmembrane helix</keyword>
<proteinExistence type="inferred from homology"/>
<dbReference type="InterPro" id="IPR050790">
    <property type="entry name" value="ExbB/TolQ_transport"/>
</dbReference>
<dbReference type="RefSeq" id="WP_092047904.1">
    <property type="nucleotide sequence ID" value="NZ_FOQD01000002.1"/>
</dbReference>
<comment type="similarity">
    <text evidence="6">Belongs to the exbB/tolQ family.</text>
</comment>
<feature type="transmembrane region" description="Helical" evidence="7">
    <location>
        <begin position="163"/>
        <end position="185"/>
    </location>
</feature>
<evidence type="ECO:0000259" key="8">
    <source>
        <dbReference type="Pfam" id="PF01618"/>
    </source>
</evidence>
<evidence type="ECO:0000256" key="4">
    <source>
        <dbReference type="ARBA" id="ARBA00022989"/>
    </source>
</evidence>
<gene>
    <name evidence="9" type="ORF">SAMN05421753_102213</name>
</gene>
<comment type="subcellular location">
    <subcellularLocation>
        <location evidence="1">Cell membrane</location>
        <topology evidence="1">Multi-pass membrane protein</topology>
    </subcellularLocation>
    <subcellularLocation>
        <location evidence="6">Membrane</location>
        <topology evidence="6">Multi-pass membrane protein</topology>
    </subcellularLocation>
</comment>
<sequence length="213" mass="23358">MEWLLEGAEPIIYGLQILAGVYGSFCAILIYRKIKQKSFSTPAKATEFLNEVRALLERRDFDGIAELCDSPPYWSKATPQLILVALAYRDRGLNKLRQLLAEKYERDVVADLDYRAAWMATIVKIAPMLGLLGTSTGMIRAFASLAGAKGGVDPLVLAEKISIALYSTALGLAIAVGMTVLGSAVHVRKGKLTDAVQEQLSEFLYDLEKAMRT</sequence>
<accession>A0A1I3CBQ1</accession>